<sequence length="287" mass="33080">MDRCLTILYRGPLSSCNYGCDYCPFAKHHETAAELALDRQQLERFVDWVTTRTDQRCDIFFTPWGEALTRRWYREAMVRLSWQPHVRRVAVQTNLSADLQWLEKSERERIGLWCTYHPGEVTHAKFLDQCAQLQQLSIRFSVGVVGLREHAAEIAALRAALDRSIYVWINAYKREANYYRPEEIEQFVAIDPLFRINNTRHASLGQSCRTGETVIAVDGAGDVRRCHFVPTIIGNIYEPDFEACLQPRTCPNATCGCHIGYVHLPHLALDEVFREGILERIPAPREA</sequence>
<dbReference type="KEGG" id="psl:Psta_0143"/>
<dbReference type="AlphaFoldDB" id="D2R0H1"/>
<accession>D2R0H1</accession>
<dbReference type="HOGENOM" id="CLU_071824_0_0_0"/>
<organism evidence="1 2">
    <name type="scientific">Pirellula staleyi (strain ATCC 27377 / DSM 6068 / ICPB 4128)</name>
    <name type="common">Pirella staleyi</name>
    <dbReference type="NCBI Taxonomy" id="530564"/>
    <lineage>
        <taxon>Bacteria</taxon>
        <taxon>Pseudomonadati</taxon>
        <taxon>Planctomycetota</taxon>
        <taxon>Planctomycetia</taxon>
        <taxon>Pirellulales</taxon>
        <taxon>Pirellulaceae</taxon>
        <taxon>Pirellula</taxon>
    </lineage>
</organism>
<proteinExistence type="predicted"/>
<dbReference type="OrthoDB" id="9780503at2"/>
<dbReference type="NCBIfam" id="NF038073">
    <property type="entry name" value="rSAM_STM4011"/>
    <property type="match status" value="1"/>
</dbReference>
<dbReference type="InterPro" id="IPR013785">
    <property type="entry name" value="Aldolase_TIM"/>
</dbReference>
<keyword evidence="2" id="KW-1185">Reference proteome</keyword>
<dbReference type="SUPFAM" id="SSF102114">
    <property type="entry name" value="Radical SAM enzymes"/>
    <property type="match status" value="1"/>
</dbReference>
<dbReference type="Proteomes" id="UP000001887">
    <property type="component" value="Chromosome"/>
</dbReference>
<dbReference type="STRING" id="530564.Psta_0143"/>
<dbReference type="eggNOG" id="COG0641">
    <property type="taxonomic scope" value="Bacteria"/>
</dbReference>
<dbReference type="InterPro" id="IPR047771">
    <property type="entry name" value="Radical_SAM_STM4011-like"/>
</dbReference>
<gene>
    <name evidence="1" type="ordered locus">Psta_0143</name>
</gene>
<evidence type="ECO:0000313" key="1">
    <source>
        <dbReference type="EMBL" id="ADB14839.1"/>
    </source>
</evidence>
<evidence type="ECO:0000313" key="2">
    <source>
        <dbReference type="Proteomes" id="UP000001887"/>
    </source>
</evidence>
<dbReference type="EMBL" id="CP001848">
    <property type="protein sequence ID" value="ADB14839.1"/>
    <property type="molecule type" value="Genomic_DNA"/>
</dbReference>
<dbReference type="Gene3D" id="3.20.20.70">
    <property type="entry name" value="Aldolase class I"/>
    <property type="match status" value="1"/>
</dbReference>
<protein>
    <submittedName>
        <fullName evidence="1">Radical SAM domain protein</fullName>
    </submittedName>
</protein>
<reference evidence="1 2" key="1">
    <citation type="journal article" date="2009" name="Stand. Genomic Sci.">
        <title>Complete genome sequence of Pirellula staleyi type strain (ATCC 27377).</title>
        <authorList>
            <person name="Clum A."/>
            <person name="Tindall B.J."/>
            <person name="Sikorski J."/>
            <person name="Ivanova N."/>
            <person name="Mavrommatis K."/>
            <person name="Lucas S."/>
            <person name="Glavina del Rio T."/>
            <person name="Nolan M."/>
            <person name="Chen F."/>
            <person name="Tice H."/>
            <person name="Pitluck S."/>
            <person name="Cheng J.F."/>
            <person name="Chertkov O."/>
            <person name="Brettin T."/>
            <person name="Han C."/>
            <person name="Detter J.C."/>
            <person name="Kuske C."/>
            <person name="Bruce D."/>
            <person name="Goodwin L."/>
            <person name="Ovchinikova G."/>
            <person name="Pati A."/>
            <person name="Mikhailova N."/>
            <person name="Chen A."/>
            <person name="Palaniappan K."/>
            <person name="Land M."/>
            <person name="Hauser L."/>
            <person name="Chang Y.J."/>
            <person name="Jeffries C.D."/>
            <person name="Chain P."/>
            <person name="Rohde M."/>
            <person name="Goker M."/>
            <person name="Bristow J."/>
            <person name="Eisen J.A."/>
            <person name="Markowitz V."/>
            <person name="Hugenholtz P."/>
            <person name="Kyrpides N.C."/>
            <person name="Klenk H.P."/>
            <person name="Lapidus A."/>
        </authorList>
    </citation>
    <scope>NUCLEOTIDE SEQUENCE [LARGE SCALE GENOMIC DNA]</scope>
    <source>
        <strain evidence="2">ATCC 27377 / DSM 6068 / ICPB 4128</strain>
    </source>
</reference>
<name>D2R0H1_PIRSD</name>
<dbReference type="InterPro" id="IPR058240">
    <property type="entry name" value="rSAM_sf"/>
</dbReference>